<evidence type="ECO:0000256" key="1">
    <source>
        <dbReference type="ARBA" id="ARBA00011079"/>
    </source>
</evidence>
<evidence type="ECO:0000313" key="7">
    <source>
        <dbReference type="RefSeq" id="XP_021811605.1"/>
    </source>
</evidence>
<evidence type="ECO:0000256" key="4">
    <source>
        <dbReference type="ARBA" id="ARBA00022801"/>
    </source>
</evidence>
<accession>A0A6P5S3N7</accession>
<sequence length="262" mass="29431">MGIGLWVWGKSLGSLDGLGDEEVRWEERRVRLEGEKLTMAVILGGGVGRWRVGRSWGSGFIRPRVKGGCWMGLGGEWLWDGFGGWSLRYRGGSNISAPIFAYLGAEQPLGDDLTWLGFLTDNALQFKALLVYIEHRYYGESIPFGSMEEAFKNASTLGYFNSAQAIADYAEILIHVKEELHAQRSLVIVIGGSYDGRGERETRYQTIKKSWSEIDKIASKPEGLSILRNNKFRTCKCIHIATLAFSNVVIYKMFIYLELGKL</sequence>
<evidence type="ECO:0000256" key="2">
    <source>
        <dbReference type="ARBA" id="ARBA00022670"/>
    </source>
</evidence>
<dbReference type="InterPro" id="IPR008758">
    <property type="entry name" value="Peptidase_S28"/>
</dbReference>
<dbReference type="GO" id="GO:0008239">
    <property type="term" value="F:dipeptidyl-peptidase activity"/>
    <property type="evidence" value="ECO:0007669"/>
    <property type="project" value="TreeGrafter"/>
</dbReference>
<evidence type="ECO:0000313" key="6">
    <source>
        <dbReference type="Proteomes" id="UP000515124"/>
    </source>
</evidence>
<dbReference type="KEGG" id="pavi:110754803"/>
<protein>
    <submittedName>
        <fullName evidence="7">Uncharacterized protein LOC110754803</fullName>
    </submittedName>
</protein>
<dbReference type="PANTHER" id="PTHR11010:SF96">
    <property type="entry name" value="LYSOSOMAL PRO-X CARBOXYPEPTIDASE-LIKE ISOFORM X1"/>
    <property type="match status" value="1"/>
</dbReference>
<evidence type="ECO:0000256" key="3">
    <source>
        <dbReference type="ARBA" id="ARBA00022729"/>
    </source>
</evidence>
<dbReference type="PANTHER" id="PTHR11010">
    <property type="entry name" value="PROTEASE S28 PRO-X CARBOXYPEPTIDASE-RELATED"/>
    <property type="match status" value="1"/>
</dbReference>
<dbReference type="Gene3D" id="3.40.50.1820">
    <property type="entry name" value="alpha/beta hydrolase"/>
    <property type="match status" value="1"/>
</dbReference>
<keyword evidence="2" id="KW-0645">Protease</keyword>
<keyword evidence="3" id="KW-0732">Signal</keyword>
<dbReference type="InterPro" id="IPR029058">
    <property type="entry name" value="AB_hydrolase_fold"/>
</dbReference>
<keyword evidence="4" id="KW-0378">Hydrolase</keyword>
<proteinExistence type="inferred from homology"/>
<dbReference type="GO" id="GO:0006508">
    <property type="term" value="P:proteolysis"/>
    <property type="evidence" value="ECO:0007669"/>
    <property type="project" value="UniProtKB-KW"/>
</dbReference>
<keyword evidence="5" id="KW-0325">Glycoprotein</keyword>
<keyword evidence="6" id="KW-1185">Reference proteome</keyword>
<dbReference type="Pfam" id="PF05577">
    <property type="entry name" value="Peptidase_S28"/>
    <property type="match status" value="1"/>
</dbReference>
<evidence type="ECO:0000256" key="5">
    <source>
        <dbReference type="ARBA" id="ARBA00023180"/>
    </source>
</evidence>
<dbReference type="AlphaFoldDB" id="A0A6P5S3N7"/>
<dbReference type="GeneID" id="110754803"/>
<comment type="similarity">
    <text evidence="1">Belongs to the peptidase S28 family.</text>
</comment>
<dbReference type="GO" id="GO:0070008">
    <property type="term" value="F:serine-type exopeptidase activity"/>
    <property type="evidence" value="ECO:0007669"/>
    <property type="project" value="InterPro"/>
</dbReference>
<organism evidence="6 7">
    <name type="scientific">Prunus avium</name>
    <name type="common">Cherry</name>
    <name type="synonym">Cerasus avium</name>
    <dbReference type="NCBI Taxonomy" id="42229"/>
    <lineage>
        <taxon>Eukaryota</taxon>
        <taxon>Viridiplantae</taxon>
        <taxon>Streptophyta</taxon>
        <taxon>Embryophyta</taxon>
        <taxon>Tracheophyta</taxon>
        <taxon>Spermatophyta</taxon>
        <taxon>Magnoliopsida</taxon>
        <taxon>eudicotyledons</taxon>
        <taxon>Gunneridae</taxon>
        <taxon>Pentapetalae</taxon>
        <taxon>rosids</taxon>
        <taxon>fabids</taxon>
        <taxon>Rosales</taxon>
        <taxon>Rosaceae</taxon>
        <taxon>Amygdaloideae</taxon>
        <taxon>Amygdaleae</taxon>
        <taxon>Prunus</taxon>
    </lineage>
</organism>
<dbReference type="Proteomes" id="UP000515124">
    <property type="component" value="Unplaced"/>
</dbReference>
<reference evidence="7" key="1">
    <citation type="submission" date="2025-08" db="UniProtKB">
        <authorList>
            <consortium name="RefSeq"/>
        </authorList>
    </citation>
    <scope>IDENTIFICATION</scope>
</reference>
<dbReference type="RefSeq" id="XP_021811605.1">
    <property type="nucleotide sequence ID" value="XM_021955913.1"/>
</dbReference>
<gene>
    <name evidence="7" type="primary">LOC110754803</name>
</gene>
<name>A0A6P5S3N7_PRUAV</name>